<gene>
    <name evidence="2" type="ORF">Vafri_7284</name>
</gene>
<dbReference type="Proteomes" id="UP000747399">
    <property type="component" value="Unassembled WGS sequence"/>
</dbReference>
<reference evidence="2" key="1">
    <citation type="journal article" date="2021" name="Proc. Natl. Acad. Sci. U.S.A.">
        <title>Three genomes in the algal genus Volvox reveal the fate of a haploid sex-determining region after a transition to homothallism.</title>
        <authorList>
            <person name="Yamamoto K."/>
            <person name="Hamaji T."/>
            <person name="Kawai-Toyooka H."/>
            <person name="Matsuzaki R."/>
            <person name="Takahashi F."/>
            <person name="Nishimura Y."/>
            <person name="Kawachi M."/>
            <person name="Noguchi H."/>
            <person name="Minakuchi Y."/>
            <person name="Umen J.G."/>
            <person name="Toyoda A."/>
            <person name="Nozaki H."/>
        </authorList>
    </citation>
    <scope>NUCLEOTIDE SEQUENCE</scope>
    <source>
        <strain evidence="2">NIES-3780</strain>
    </source>
</reference>
<organism evidence="2 3">
    <name type="scientific">Volvox africanus</name>
    <dbReference type="NCBI Taxonomy" id="51714"/>
    <lineage>
        <taxon>Eukaryota</taxon>
        <taxon>Viridiplantae</taxon>
        <taxon>Chlorophyta</taxon>
        <taxon>core chlorophytes</taxon>
        <taxon>Chlorophyceae</taxon>
        <taxon>CS clade</taxon>
        <taxon>Chlamydomonadales</taxon>
        <taxon>Volvocaceae</taxon>
        <taxon>Volvox</taxon>
    </lineage>
</organism>
<protein>
    <submittedName>
        <fullName evidence="2">Uncharacterized protein</fullName>
    </submittedName>
</protein>
<evidence type="ECO:0000313" key="2">
    <source>
        <dbReference type="EMBL" id="GIL51212.1"/>
    </source>
</evidence>
<keyword evidence="3" id="KW-1185">Reference proteome</keyword>
<evidence type="ECO:0000313" key="3">
    <source>
        <dbReference type="Proteomes" id="UP000747399"/>
    </source>
</evidence>
<sequence length="113" mass="12674">MPWQDFSMSLPIASGMNLATRSFRSQLVASRVMISVIFLRIWRICESTKQEVMVEPLDGDISMHTQISTTSLSARSATGLGRLDNKAPAETQHQPQGYRQAVYLYKNRAAARV</sequence>
<evidence type="ECO:0000256" key="1">
    <source>
        <dbReference type="SAM" id="MobiDB-lite"/>
    </source>
</evidence>
<accession>A0A8J4EXV1</accession>
<proteinExistence type="predicted"/>
<dbReference type="AlphaFoldDB" id="A0A8J4EXV1"/>
<name>A0A8J4EXV1_9CHLO</name>
<dbReference type="EMBL" id="BNCO01000010">
    <property type="protein sequence ID" value="GIL51212.1"/>
    <property type="molecule type" value="Genomic_DNA"/>
</dbReference>
<comment type="caution">
    <text evidence="2">The sequence shown here is derived from an EMBL/GenBank/DDBJ whole genome shotgun (WGS) entry which is preliminary data.</text>
</comment>
<feature type="region of interest" description="Disordered" evidence="1">
    <location>
        <begin position="72"/>
        <end position="95"/>
    </location>
</feature>